<evidence type="ECO:0000313" key="9">
    <source>
        <dbReference type="EMBL" id="NLS09040.1"/>
    </source>
</evidence>
<keyword evidence="5 7" id="KW-1133">Transmembrane helix</keyword>
<accession>A0A7X8YD36</accession>
<keyword evidence="4 7" id="KW-0812">Transmembrane</keyword>
<evidence type="ECO:0000313" key="10">
    <source>
        <dbReference type="Proteomes" id="UP000523139"/>
    </source>
</evidence>
<feature type="transmembrane region" description="Helical" evidence="7">
    <location>
        <begin position="20"/>
        <end position="47"/>
    </location>
</feature>
<feature type="domain" description="Major facilitator superfamily (MFS) profile" evidence="8">
    <location>
        <begin position="25"/>
        <end position="408"/>
    </location>
</feature>
<evidence type="ECO:0000256" key="4">
    <source>
        <dbReference type="ARBA" id="ARBA00022692"/>
    </source>
</evidence>
<dbReference type="InterPro" id="IPR001958">
    <property type="entry name" value="Tet-R_TetA/multi-R_MdtG-like"/>
</dbReference>
<feature type="transmembrane region" description="Helical" evidence="7">
    <location>
        <begin position="115"/>
        <end position="132"/>
    </location>
</feature>
<comment type="subcellular location">
    <subcellularLocation>
        <location evidence="1">Cell membrane</location>
        <topology evidence="1">Multi-pass membrane protein</topology>
    </subcellularLocation>
</comment>
<comment type="caution">
    <text evidence="9">The sequence shown here is derived from an EMBL/GenBank/DDBJ whole genome shotgun (WGS) entry which is preliminary data.</text>
</comment>
<evidence type="ECO:0000256" key="2">
    <source>
        <dbReference type="ARBA" id="ARBA00022448"/>
    </source>
</evidence>
<dbReference type="PANTHER" id="PTHR23517">
    <property type="entry name" value="RESISTANCE PROTEIN MDTM, PUTATIVE-RELATED-RELATED"/>
    <property type="match status" value="1"/>
</dbReference>
<dbReference type="PANTHER" id="PTHR23517:SF2">
    <property type="entry name" value="MULTIDRUG RESISTANCE PROTEIN MDTH"/>
    <property type="match status" value="1"/>
</dbReference>
<dbReference type="InterPro" id="IPR050171">
    <property type="entry name" value="MFS_Transporters"/>
</dbReference>
<feature type="transmembrane region" description="Helical" evidence="7">
    <location>
        <begin position="320"/>
        <end position="345"/>
    </location>
</feature>
<evidence type="ECO:0000256" key="3">
    <source>
        <dbReference type="ARBA" id="ARBA00022475"/>
    </source>
</evidence>
<dbReference type="GO" id="GO:0022857">
    <property type="term" value="F:transmembrane transporter activity"/>
    <property type="evidence" value="ECO:0007669"/>
    <property type="project" value="InterPro"/>
</dbReference>
<keyword evidence="2" id="KW-0813">Transport</keyword>
<dbReference type="PROSITE" id="PS50850">
    <property type="entry name" value="MFS"/>
    <property type="match status" value="1"/>
</dbReference>
<dbReference type="AlphaFoldDB" id="A0A7X8YD36"/>
<dbReference type="EMBL" id="JABAHY010000002">
    <property type="protein sequence ID" value="NLS09040.1"/>
    <property type="molecule type" value="Genomic_DNA"/>
</dbReference>
<dbReference type="InterPro" id="IPR011701">
    <property type="entry name" value="MFS"/>
</dbReference>
<dbReference type="RefSeq" id="WP_168886542.1">
    <property type="nucleotide sequence ID" value="NZ_JABAHY010000002.1"/>
</dbReference>
<gene>
    <name evidence="9" type="ORF">HGQ17_03290</name>
</gene>
<keyword evidence="10" id="KW-1185">Reference proteome</keyword>
<sequence length="417" mass="42970">MADSGRTQHRRTAPTGQRLFPIRAVVLGAMLPAFLYAMGMGAVLPILASFSVERGATLALAAVIVAAAQIGQMLASLPAGVLVARIGERRSMMIAGGAAAVSFAAAALLPSLMTLAVSIFLVGAAGTVFQLARHSYLAAVTPAEHRARVLSTLAGVNRIGRFIGPFLGAAVAWSGDLRWVFLIAVVTATSAAITAGLAQTEEQQPEDAQGAVGKKPSTRVFHVIRDHRRVLGTLGVAVALVGMLRGAKRHIIPLWGEAIGLDPAMIALIYGITNGIDMLLFYPAGKVMDRMGRLWVAVPSLTGLGIAMALVPLTGSALTLGAAGVFLGLVNGMGAGIMMTIAADVAPSYARPQFLSAWRLLSNTGSAAGPLLLATAAAAGSLAVGLWIAAALGPAASAALCRWLPQYSDHANHRRRS</sequence>
<dbReference type="PRINTS" id="PR01035">
    <property type="entry name" value="TCRTETA"/>
</dbReference>
<feature type="transmembrane region" description="Helical" evidence="7">
    <location>
        <begin position="259"/>
        <end position="282"/>
    </location>
</feature>
<keyword evidence="3" id="KW-1003">Cell membrane</keyword>
<evidence type="ECO:0000256" key="5">
    <source>
        <dbReference type="ARBA" id="ARBA00022989"/>
    </source>
</evidence>
<dbReference type="Pfam" id="PF07690">
    <property type="entry name" value="MFS_1"/>
    <property type="match status" value="1"/>
</dbReference>
<feature type="transmembrane region" description="Helical" evidence="7">
    <location>
        <begin position="294"/>
        <end position="314"/>
    </location>
</feature>
<dbReference type="Proteomes" id="UP000523139">
    <property type="component" value="Unassembled WGS sequence"/>
</dbReference>
<feature type="transmembrane region" description="Helical" evidence="7">
    <location>
        <begin position="179"/>
        <end position="198"/>
    </location>
</feature>
<reference evidence="9 10" key="1">
    <citation type="submission" date="2020-04" db="EMBL/GenBank/DDBJ databases">
        <title>Nesterenkonia sp. nov., isolated from marine sediment.</title>
        <authorList>
            <person name="Zhang G."/>
        </authorList>
    </citation>
    <scope>NUCLEOTIDE SEQUENCE [LARGE SCALE GENOMIC DNA]</scope>
    <source>
        <strain evidence="9 10">MY13</strain>
    </source>
</reference>
<evidence type="ECO:0000256" key="7">
    <source>
        <dbReference type="SAM" id="Phobius"/>
    </source>
</evidence>
<evidence type="ECO:0000256" key="6">
    <source>
        <dbReference type="ARBA" id="ARBA00023136"/>
    </source>
</evidence>
<proteinExistence type="predicted"/>
<dbReference type="SUPFAM" id="SSF103473">
    <property type="entry name" value="MFS general substrate transporter"/>
    <property type="match status" value="1"/>
</dbReference>
<organism evidence="9 10">
    <name type="scientific">Nesterenkonia sedimenti</name>
    <dbReference type="NCBI Taxonomy" id="1463632"/>
    <lineage>
        <taxon>Bacteria</taxon>
        <taxon>Bacillati</taxon>
        <taxon>Actinomycetota</taxon>
        <taxon>Actinomycetes</taxon>
        <taxon>Micrococcales</taxon>
        <taxon>Micrococcaceae</taxon>
        <taxon>Nesterenkonia</taxon>
    </lineage>
</organism>
<protein>
    <submittedName>
        <fullName evidence="9">MFS transporter</fullName>
    </submittedName>
</protein>
<dbReference type="GO" id="GO:0005886">
    <property type="term" value="C:plasma membrane"/>
    <property type="evidence" value="ECO:0007669"/>
    <property type="project" value="UniProtKB-SubCell"/>
</dbReference>
<name>A0A7X8YD36_9MICC</name>
<evidence type="ECO:0000256" key="1">
    <source>
        <dbReference type="ARBA" id="ARBA00004651"/>
    </source>
</evidence>
<keyword evidence="6 7" id="KW-0472">Membrane</keyword>
<feature type="transmembrane region" description="Helical" evidence="7">
    <location>
        <begin position="59"/>
        <end position="84"/>
    </location>
</feature>
<dbReference type="InterPro" id="IPR020846">
    <property type="entry name" value="MFS_dom"/>
</dbReference>
<dbReference type="Gene3D" id="1.20.1250.20">
    <property type="entry name" value="MFS general substrate transporter like domains"/>
    <property type="match status" value="2"/>
</dbReference>
<evidence type="ECO:0000259" key="8">
    <source>
        <dbReference type="PROSITE" id="PS50850"/>
    </source>
</evidence>
<dbReference type="InterPro" id="IPR036259">
    <property type="entry name" value="MFS_trans_sf"/>
</dbReference>